<keyword evidence="3" id="KW-1185">Reference proteome</keyword>
<accession>A0ABD7S4K3</accession>
<keyword evidence="2" id="KW-0378">Hydrolase</keyword>
<evidence type="ECO:0000313" key="3">
    <source>
        <dbReference type="Proteomes" id="UP000320455"/>
    </source>
</evidence>
<feature type="non-terminal residue" evidence="2">
    <location>
        <position position="73"/>
    </location>
</feature>
<dbReference type="GO" id="GO:0008233">
    <property type="term" value="F:peptidase activity"/>
    <property type="evidence" value="ECO:0007669"/>
    <property type="project" value="UniProtKB-KW"/>
</dbReference>
<evidence type="ECO:0000256" key="1">
    <source>
        <dbReference type="SAM" id="Phobius"/>
    </source>
</evidence>
<keyword evidence="2" id="KW-0645">Protease</keyword>
<name>A0ABD7S4K3_XANVA</name>
<dbReference type="GO" id="GO:0006508">
    <property type="term" value="P:proteolysis"/>
    <property type="evidence" value="ECO:0007669"/>
    <property type="project" value="UniProtKB-KW"/>
</dbReference>
<reference evidence="3" key="1">
    <citation type="journal article" date="2020" name="Phytopathology">
        <title>Genomic acquisitions in emerging populations of Xanthomonas vasicola pv. vasculorum infecting corn in the U.S. and Argentina.</title>
        <authorList>
            <person name="Perez-Quintero A.L."/>
        </authorList>
    </citation>
    <scope>NUCLEOTIDE SEQUENCE [LARGE SCALE GENOMIC DNA]</scope>
    <source>
        <strain evidence="3">Xvh-L</strain>
    </source>
</reference>
<dbReference type="Proteomes" id="UP000320455">
    <property type="component" value="Unassembled WGS sequence"/>
</dbReference>
<evidence type="ECO:0000313" key="2">
    <source>
        <dbReference type="EMBL" id="TWQ46418.1"/>
    </source>
</evidence>
<sequence>MLSQFLVLFSLMLCMALGFAILSLEKHTTYFVKASAAITLFSIYLLLQYIFIFRKLSSLCEYSRFSAWCYLQP</sequence>
<keyword evidence="1" id="KW-0812">Transmembrane</keyword>
<feature type="transmembrane region" description="Helical" evidence="1">
    <location>
        <begin position="30"/>
        <end position="52"/>
    </location>
</feature>
<protein>
    <submittedName>
        <fullName evidence="2">Rhomboid family intramembrane serine protease</fullName>
    </submittedName>
</protein>
<keyword evidence="1" id="KW-1133">Transmembrane helix</keyword>
<comment type="caution">
    <text evidence="2">The sequence shown here is derived from an EMBL/GenBank/DDBJ whole genome shotgun (WGS) entry which is preliminary data.</text>
</comment>
<gene>
    <name evidence="2" type="ORF">FQK01_24360</name>
</gene>
<dbReference type="AlphaFoldDB" id="A0ABD7S4K3"/>
<proteinExistence type="predicted"/>
<organism evidence="2 3">
    <name type="scientific">Xanthomonas vasicola</name>
    <dbReference type="NCBI Taxonomy" id="56459"/>
    <lineage>
        <taxon>Bacteria</taxon>
        <taxon>Pseudomonadati</taxon>
        <taxon>Pseudomonadota</taxon>
        <taxon>Gammaproteobacteria</taxon>
        <taxon>Lysobacterales</taxon>
        <taxon>Lysobacteraceae</taxon>
        <taxon>Xanthomonas</taxon>
    </lineage>
</organism>
<keyword evidence="1" id="KW-0472">Membrane</keyword>
<dbReference type="EMBL" id="VOCK01000178">
    <property type="protein sequence ID" value="TWQ46418.1"/>
    <property type="molecule type" value="Genomic_DNA"/>
</dbReference>